<keyword evidence="2" id="KW-1185">Reference proteome</keyword>
<dbReference type="VEuPathDB" id="FungiDB:ASPBRDRAFT_600214"/>
<evidence type="ECO:0000313" key="2">
    <source>
        <dbReference type="Proteomes" id="UP000184499"/>
    </source>
</evidence>
<gene>
    <name evidence="1" type="ORF">ASPBRDRAFT_600214</name>
</gene>
<protein>
    <submittedName>
        <fullName evidence="1">Uncharacterized protein</fullName>
    </submittedName>
</protein>
<dbReference type="GeneID" id="93580644"/>
<sequence length="155" mass="17563">MRYFHVLRQTTSAKPHWTVYTRDRCRPDGLFLRSQHGVASKQTSTSIWPAALVHCQLLDGLAATSMRSIPTTSHLGDENVASWTVYSKVMLRKMEILITSSFAAYGGFMPNENIRLAIASAQGQLKCDSSCRWWFVAKFPLDIQARGMSRRVYSM</sequence>
<accession>A0A1L9UH51</accession>
<dbReference type="RefSeq" id="XP_067478259.1">
    <property type="nucleotide sequence ID" value="XM_067628156.1"/>
</dbReference>
<evidence type="ECO:0000313" key="1">
    <source>
        <dbReference type="EMBL" id="OJJ71011.1"/>
    </source>
</evidence>
<name>A0A1L9UH51_ASPBC</name>
<dbReference type="AlphaFoldDB" id="A0A1L9UH51"/>
<dbReference type="Proteomes" id="UP000184499">
    <property type="component" value="Unassembled WGS sequence"/>
</dbReference>
<reference evidence="2" key="1">
    <citation type="journal article" date="2017" name="Genome Biol.">
        <title>Comparative genomics reveals high biological diversity and specific adaptations in the industrially and medically important fungal genus Aspergillus.</title>
        <authorList>
            <person name="de Vries R.P."/>
            <person name="Riley R."/>
            <person name="Wiebenga A."/>
            <person name="Aguilar-Osorio G."/>
            <person name="Amillis S."/>
            <person name="Uchima C.A."/>
            <person name="Anderluh G."/>
            <person name="Asadollahi M."/>
            <person name="Askin M."/>
            <person name="Barry K."/>
            <person name="Battaglia E."/>
            <person name="Bayram O."/>
            <person name="Benocci T."/>
            <person name="Braus-Stromeyer S.A."/>
            <person name="Caldana C."/>
            <person name="Canovas D."/>
            <person name="Cerqueira G.C."/>
            <person name="Chen F."/>
            <person name="Chen W."/>
            <person name="Choi C."/>
            <person name="Clum A."/>
            <person name="Dos Santos R.A."/>
            <person name="Damasio A.R."/>
            <person name="Diallinas G."/>
            <person name="Emri T."/>
            <person name="Fekete E."/>
            <person name="Flipphi M."/>
            <person name="Freyberg S."/>
            <person name="Gallo A."/>
            <person name="Gournas C."/>
            <person name="Habgood R."/>
            <person name="Hainaut M."/>
            <person name="Harispe M.L."/>
            <person name="Henrissat B."/>
            <person name="Hilden K.S."/>
            <person name="Hope R."/>
            <person name="Hossain A."/>
            <person name="Karabika E."/>
            <person name="Karaffa L."/>
            <person name="Karanyi Z."/>
            <person name="Krasevec N."/>
            <person name="Kuo A."/>
            <person name="Kusch H."/>
            <person name="LaButti K."/>
            <person name="Lagendijk E.L."/>
            <person name="Lapidus A."/>
            <person name="Levasseur A."/>
            <person name="Lindquist E."/>
            <person name="Lipzen A."/>
            <person name="Logrieco A.F."/>
            <person name="MacCabe A."/>
            <person name="Maekelae M.R."/>
            <person name="Malavazi I."/>
            <person name="Melin P."/>
            <person name="Meyer V."/>
            <person name="Mielnichuk N."/>
            <person name="Miskei M."/>
            <person name="Molnar A.P."/>
            <person name="Mule G."/>
            <person name="Ngan C.Y."/>
            <person name="Orejas M."/>
            <person name="Orosz E."/>
            <person name="Ouedraogo J.P."/>
            <person name="Overkamp K.M."/>
            <person name="Park H.-S."/>
            <person name="Perrone G."/>
            <person name="Piumi F."/>
            <person name="Punt P.J."/>
            <person name="Ram A.F."/>
            <person name="Ramon A."/>
            <person name="Rauscher S."/>
            <person name="Record E."/>
            <person name="Riano-Pachon D.M."/>
            <person name="Robert V."/>
            <person name="Roehrig J."/>
            <person name="Ruller R."/>
            <person name="Salamov A."/>
            <person name="Salih N.S."/>
            <person name="Samson R.A."/>
            <person name="Sandor E."/>
            <person name="Sanguinetti M."/>
            <person name="Schuetze T."/>
            <person name="Sepcic K."/>
            <person name="Shelest E."/>
            <person name="Sherlock G."/>
            <person name="Sophianopoulou V."/>
            <person name="Squina F.M."/>
            <person name="Sun H."/>
            <person name="Susca A."/>
            <person name="Todd R.B."/>
            <person name="Tsang A."/>
            <person name="Unkles S.E."/>
            <person name="van de Wiele N."/>
            <person name="van Rossen-Uffink D."/>
            <person name="Oliveira J.V."/>
            <person name="Vesth T.C."/>
            <person name="Visser J."/>
            <person name="Yu J.-H."/>
            <person name="Zhou M."/>
            <person name="Andersen M.R."/>
            <person name="Archer D.B."/>
            <person name="Baker S.E."/>
            <person name="Benoit I."/>
            <person name="Brakhage A.A."/>
            <person name="Braus G.H."/>
            <person name="Fischer R."/>
            <person name="Frisvad J.C."/>
            <person name="Goldman G.H."/>
            <person name="Houbraken J."/>
            <person name="Oakley B."/>
            <person name="Pocsi I."/>
            <person name="Scazzocchio C."/>
            <person name="Seiboth B."/>
            <person name="vanKuyk P.A."/>
            <person name="Wortman J."/>
            <person name="Dyer P.S."/>
            <person name="Grigoriev I.V."/>
        </authorList>
    </citation>
    <scope>NUCLEOTIDE SEQUENCE [LARGE SCALE GENOMIC DNA]</scope>
    <source>
        <strain evidence="2">CBS 101740 / IMI 381727 / IBT 21946</strain>
    </source>
</reference>
<organism evidence="1 2">
    <name type="scientific">Aspergillus brasiliensis (strain CBS 101740 / IMI 381727 / IBT 21946)</name>
    <dbReference type="NCBI Taxonomy" id="767769"/>
    <lineage>
        <taxon>Eukaryota</taxon>
        <taxon>Fungi</taxon>
        <taxon>Dikarya</taxon>
        <taxon>Ascomycota</taxon>
        <taxon>Pezizomycotina</taxon>
        <taxon>Eurotiomycetes</taxon>
        <taxon>Eurotiomycetidae</taxon>
        <taxon>Eurotiales</taxon>
        <taxon>Aspergillaceae</taxon>
        <taxon>Aspergillus</taxon>
        <taxon>Aspergillus subgen. Circumdati</taxon>
    </lineage>
</organism>
<proteinExistence type="predicted"/>
<dbReference type="EMBL" id="KV878685">
    <property type="protein sequence ID" value="OJJ71011.1"/>
    <property type="molecule type" value="Genomic_DNA"/>
</dbReference>